<dbReference type="InterPro" id="IPR001296">
    <property type="entry name" value="Glyco_trans_1"/>
</dbReference>
<dbReference type="Proteomes" id="UP000782880">
    <property type="component" value="Unassembled WGS sequence"/>
</dbReference>
<dbReference type="PANTHER" id="PTHR45947:SF3">
    <property type="entry name" value="SULFOQUINOVOSYL TRANSFERASE SQD2"/>
    <property type="match status" value="1"/>
</dbReference>
<reference evidence="3" key="1">
    <citation type="journal article" date="2021" name="PeerJ">
        <title>Extensive microbial diversity within the chicken gut microbiome revealed by metagenomics and culture.</title>
        <authorList>
            <person name="Gilroy R."/>
            <person name="Ravi A."/>
            <person name="Getino M."/>
            <person name="Pursley I."/>
            <person name="Horton D.L."/>
            <person name="Alikhan N.F."/>
            <person name="Baker D."/>
            <person name="Gharbi K."/>
            <person name="Hall N."/>
            <person name="Watson M."/>
            <person name="Adriaenssens E.M."/>
            <person name="Foster-Nyarko E."/>
            <person name="Jarju S."/>
            <person name="Secka A."/>
            <person name="Antonio M."/>
            <person name="Oren A."/>
            <person name="Chaudhuri R.R."/>
            <person name="La Ragione R."/>
            <person name="Hildebrand F."/>
            <person name="Pallen M.J."/>
        </authorList>
    </citation>
    <scope>NUCLEOTIDE SEQUENCE</scope>
    <source>
        <strain evidence="3">ChiBcec21-2208</strain>
    </source>
</reference>
<dbReference type="Pfam" id="PF13439">
    <property type="entry name" value="Glyco_transf_4"/>
    <property type="match status" value="1"/>
</dbReference>
<protein>
    <submittedName>
        <fullName evidence="3">Glycosyltransferase</fullName>
        <ecNumber evidence="3">2.4.-.-</ecNumber>
    </submittedName>
</protein>
<evidence type="ECO:0000259" key="2">
    <source>
        <dbReference type="Pfam" id="PF13439"/>
    </source>
</evidence>
<gene>
    <name evidence="3" type="ORF">K8V20_04625</name>
</gene>
<name>A0A921IIX3_9FIRM</name>
<dbReference type="EMBL" id="DYVE01000118">
    <property type="protein sequence ID" value="HJG27916.1"/>
    <property type="molecule type" value="Genomic_DNA"/>
</dbReference>
<dbReference type="GO" id="GO:0016757">
    <property type="term" value="F:glycosyltransferase activity"/>
    <property type="evidence" value="ECO:0007669"/>
    <property type="project" value="UniProtKB-KW"/>
</dbReference>
<keyword evidence="3" id="KW-0808">Transferase</keyword>
<proteinExistence type="predicted"/>
<sequence>MSKKEPKVAIVHDWLVTYAGADRVVDCMHHVFPNAVIYTLVYDPKKMPAWFQGYDVRTTWVQKIPFATKLYKNLLPLMPGAFEALDLSEYDLVLSSSSSCAKGVITRPDAVHICYCHTPTRYVWDFYYTYRNNANWLVRMVMPHQMHKIRMWDKCAADRVDYFIANSHYIAQRIKKYYRRDSDVIYPCCHINEAPFVKKEEFYLVVGRLTWYKRIDLAVAACTKLGKRLVVIGAGGEESKLKAMAGPTIEFKGGGLTDEQVRGYYLRAKAFLFPGEEDFGITPVEAQSAGTPVLAYGRGGACETVLPGKTGYWFHEQTVESLMRCMELFERDGVAYTKEEIREHSRSFSEERFENELRDYCARRMADWQQELLDCSHWEKEELD</sequence>
<dbReference type="Pfam" id="PF00534">
    <property type="entry name" value="Glycos_transf_1"/>
    <property type="match status" value="1"/>
</dbReference>
<feature type="domain" description="Glycosyltransferase subfamily 4-like N-terminal" evidence="2">
    <location>
        <begin position="62"/>
        <end position="187"/>
    </location>
</feature>
<dbReference type="EC" id="2.4.-.-" evidence="3"/>
<dbReference type="AlphaFoldDB" id="A0A921IIX3"/>
<dbReference type="SUPFAM" id="SSF53756">
    <property type="entry name" value="UDP-Glycosyltransferase/glycogen phosphorylase"/>
    <property type="match status" value="1"/>
</dbReference>
<feature type="domain" description="Glycosyl transferase family 1" evidence="1">
    <location>
        <begin position="194"/>
        <end position="338"/>
    </location>
</feature>
<keyword evidence="3" id="KW-0328">Glycosyltransferase</keyword>
<accession>A0A921IIX3</accession>
<evidence type="ECO:0000313" key="4">
    <source>
        <dbReference type="Proteomes" id="UP000782880"/>
    </source>
</evidence>
<comment type="caution">
    <text evidence="3">The sequence shown here is derived from an EMBL/GenBank/DDBJ whole genome shotgun (WGS) entry which is preliminary data.</text>
</comment>
<organism evidence="3 4">
    <name type="scientific">Subdoligranulum variabile</name>
    <dbReference type="NCBI Taxonomy" id="214851"/>
    <lineage>
        <taxon>Bacteria</taxon>
        <taxon>Bacillati</taxon>
        <taxon>Bacillota</taxon>
        <taxon>Clostridia</taxon>
        <taxon>Eubacteriales</taxon>
        <taxon>Oscillospiraceae</taxon>
        <taxon>Subdoligranulum</taxon>
    </lineage>
</organism>
<evidence type="ECO:0000259" key="1">
    <source>
        <dbReference type="Pfam" id="PF00534"/>
    </source>
</evidence>
<dbReference type="InterPro" id="IPR050194">
    <property type="entry name" value="Glycosyltransferase_grp1"/>
</dbReference>
<evidence type="ECO:0000313" key="3">
    <source>
        <dbReference type="EMBL" id="HJG27916.1"/>
    </source>
</evidence>
<dbReference type="PANTHER" id="PTHR45947">
    <property type="entry name" value="SULFOQUINOVOSYL TRANSFERASE SQD2"/>
    <property type="match status" value="1"/>
</dbReference>
<reference evidence="3" key="2">
    <citation type="submission" date="2021-09" db="EMBL/GenBank/DDBJ databases">
        <authorList>
            <person name="Gilroy R."/>
        </authorList>
    </citation>
    <scope>NUCLEOTIDE SEQUENCE</scope>
    <source>
        <strain evidence="3">ChiBcec21-2208</strain>
    </source>
</reference>
<dbReference type="Gene3D" id="3.40.50.2000">
    <property type="entry name" value="Glycogen Phosphorylase B"/>
    <property type="match status" value="1"/>
</dbReference>
<dbReference type="InterPro" id="IPR028098">
    <property type="entry name" value="Glyco_trans_4-like_N"/>
</dbReference>